<reference evidence="5" key="1">
    <citation type="journal article" date="2014" name="Int. J. Syst. Evol. Microbiol.">
        <title>Complete genome sequence of Corynebacterium casei LMG S-19264T (=DSM 44701T), isolated from a smear-ripened cheese.</title>
        <authorList>
            <consortium name="US DOE Joint Genome Institute (JGI-PGF)"/>
            <person name="Walter F."/>
            <person name="Albersmeier A."/>
            <person name="Kalinowski J."/>
            <person name="Ruckert C."/>
        </authorList>
    </citation>
    <scope>NUCLEOTIDE SEQUENCE</scope>
    <source>
        <strain evidence="5">JCM 4391</strain>
    </source>
</reference>
<feature type="signal peptide" evidence="3">
    <location>
        <begin position="1"/>
        <end position="37"/>
    </location>
</feature>
<dbReference type="CDD" id="cd13925">
    <property type="entry name" value="RPF"/>
    <property type="match status" value="1"/>
</dbReference>
<evidence type="ECO:0000256" key="3">
    <source>
        <dbReference type="SAM" id="SignalP"/>
    </source>
</evidence>
<feature type="domain" description="Resuscitation-promoting factor core lysozyme-like" evidence="4">
    <location>
        <begin position="46"/>
        <end position="118"/>
    </location>
</feature>
<evidence type="ECO:0000313" key="5">
    <source>
        <dbReference type="EMBL" id="GGU47697.1"/>
    </source>
</evidence>
<gene>
    <name evidence="5" type="ORF">GCM10010274_40220</name>
</gene>
<reference evidence="5" key="2">
    <citation type="submission" date="2020-09" db="EMBL/GenBank/DDBJ databases">
        <authorList>
            <person name="Sun Q."/>
            <person name="Ohkuma M."/>
        </authorList>
    </citation>
    <scope>NUCLEOTIDE SEQUENCE</scope>
    <source>
        <strain evidence="5">JCM 4391</strain>
    </source>
</reference>
<evidence type="ECO:0000256" key="2">
    <source>
        <dbReference type="ARBA" id="ARBA00022801"/>
    </source>
</evidence>
<organism evidence="5 6">
    <name type="scientific">Streptomyces lavendofoliae</name>
    <dbReference type="NCBI Taxonomy" id="67314"/>
    <lineage>
        <taxon>Bacteria</taxon>
        <taxon>Bacillati</taxon>
        <taxon>Actinomycetota</taxon>
        <taxon>Actinomycetes</taxon>
        <taxon>Kitasatosporales</taxon>
        <taxon>Streptomycetaceae</taxon>
        <taxon>Streptomyces</taxon>
    </lineage>
</organism>
<name>A0A918HZI7_9ACTN</name>
<dbReference type="AlphaFoldDB" id="A0A918HZI7"/>
<dbReference type="RefSeq" id="WP_189552261.1">
    <property type="nucleotide sequence ID" value="NZ_BMTP01000010.1"/>
</dbReference>
<keyword evidence="6" id="KW-1185">Reference proteome</keyword>
<accession>A0A918HZI7</accession>
<sequence length="120" mass="12533">MRRHTSRTGIGRVSGGLTVAALCASVALTLVVPAAQAAAPRPGGRVDWDAIARCESNGDWNANTGNGHYGGLQFRQSSWVAAGGLRYAPRADLATKAQQIATARRLAAMQGMGAWACARR</sequence>
<evidence type="ECO:0000313" key="6">
    <source>
        <dbReference type="Proteomes" id="UP000636661"/>
    </source>
</evidence>
<evidence type="ECO:0000259" key="4">
    <source>
        <dbReference type="Pfam" id="PF06737"/>
    </source>
</evidence>
<proteinExistence type="inferred from homology"/>
<dbReference type="EMBL" id="BMTP01000010">
    <property type="protein sequence ID" value="GGU47697.1"/>
    <property type="molecule type" value="Genomic_DNA"/>
</dbReference>
<comment type="similarity">
    <text evidence="1">Belongs to the transglycosylase family. Rpf subfamily.</text>
</comment>
<dbReference type="Gene3D" id="1.10.530.10">
    <property type="match status" value="1"/>
</dbReference>
<comment type="caution">
    <text evidence="5">The sequence shown here is derived from an EMBL/GenBank/DDBJ whole genome shotgun (WGS) entry which is preliminary data.</text>
</comment>
<keyword evidence="3" id="KW-0732">Signal</keyword>
<dbReference type="GO" id="GO:0016787">
    <property type="term" value="F:hydrolase activity"/>
    <property type="evidence" value="ECO:0007669"/>
    <property type="project" value="UniProtKB-KW"/>
</dbReference>
<dbReference type="InterPro" id="IPR010618">
    <property type="entry name" value="RPF"/>
</dbReference>
<protein>
    <submittedName>
        <fullName evidence="5">Membrane protein</fullName>
    </submittedName>
</protein>
<feature type="chain" id="PRO_5036780841" evidence="3">
    <location>
        <begin position="38"/>
        <end position="120"/>
    </location>
</feature>
<dbReference type="Pfam" id="PF06737">
    <property type="entry name" value="Transglycosylas"/>
    <property type="match status" value="1"/>
</dbReference>
<dbReference type="Proteomes" id="UP000636661">
    <property type="component" value="Unassembled WGS sequence"/>
</dbReference>
<dbReference type="SUPFAM" id="SSF53955">
    <property type="entry name" value="Lysozyme-like"/>
    <property type="match status" value="1"/>
</dbReference>
<keyword evidence="2" id="KW-0378">Hydrolase</keyword>
<evidence type="ECO:0000256" key="1">
    <source>
        <dbReference type="ARBA" id="ARBA00010830"/>
    </source>
</evidence>
<dbReference type="InterPro" id="IPR023346">
    <property type="entry name" value="Lysozyme-like_dom_sf"/>
</dbReference>